<reference evidence="4" key="1">
    <citation type="submission" date="2021-09" db="EMBL/GenBank/DDBJ databases">
        <title>The genome of Mauremys mutica provides insights into the evolution of semi-aquatic lifestyle.</title>
        <authorList>
            <person name="Gong S."/>
            <person name="Gao Y."/>
        </authorList>
    </citation>
    <scope>NUCLEOTIDE SEQUENCE</scope>
    <source>
        <strain evidence="4">MM-2020</strain>
        <tissue evidence="4">Muscle</tissue>
    </source>
</reference>
<feature type="domain" description="HTH OST-type" evidence="3">
    <location>
        <begin position="19"/>
        <end position="92"/>
    </location>
</feature>
<dbReference type="Pfam" id="PF12872">
    <property type="entry name" value="OST-HTH"/>
    <property type="match status" value="2"/>
</dbReference>
<keyword evidence="1" id="KW-0221">Differentiation</keyword>
<organism evidence="4 5">
    <name type="scientific">Mauremys mutica</name>
    <name type="common">yellowpond turtle</name>
    <dbReference type="NCBI Taxonomy" id="74926"/>
    <lineage>
        <taxon>Eukaryota</taxon>
        <taxon>Metazoa</taxon>
        <taxon>Chordata</taxon>
        <taxon>Craniata</taxon>
        <taxon>Vertebrata</taxon>
        <taxon>Euteleostomi</taxon>
        <taxon>Archelosauria</taxon>
        <taxon>Testudinata</taxon>
        <taxon>Testudines</taxon>
        <taxon>Cryptodira</taxon>
        <taxon>Durocryptodira</taxon>
        <taxon>Testudinoidea</taxon>
        <taxon>Geoemydidae</taxon>
        <taxon>Geoemydinae</taxon>
        <taxon>Mauremys</taxon>
    </lineage>
</organism>
<evidence type="ECO:0000259" key="3">
    <source>
        <dbReference type="PROSITE" id="PS51644"/>
    </source>
</evidence>
<dbReference type="GO" id="GO:0030154">
    <property type="term" value="P:cell differentiation"/>
    <property type="evidence" value="ECO:0007669"/>
    <property type="project" value="UniProtKB-KW"/>
</dbReference>
<dbReference type="PROSITE" id="PS51644">
    <property type="entry name" value="HTH_OST"/>
    <property type="match status" value="2"/>
</dbReference>
<dbReference type="Gene3D" id="3.30.420.610">
    <property type="entry name" value="LOTUS domain-like"/>
    <property type="match status" value="2"/>
</dbReference>
<name>A0A9D3XFT8_9SAUR</name>
<evidence type="ECO:0000256" key="1">
    <source>
        <dbReference type="ARBA" id="ARBA00022782"/>
    </source>
</evidence>
<gene>
    <name evidence="4" type="ORF">KIL84_001678</name>
</gene>
<accession>A0A9D3XFT8</accession>
<comment type="caution">
    <text evidence="4">The sequence shown here is derived from an EMBL/GenBank/DDBJ whole genome shotgun (WGS) entry which is preliminary data.</text>
</comment>
<dbReference type="CDD" id="cd08824">
    <property type="entry name" value="LOTUS"/>
    <property type="match status" value="2"/>
</dbReference>
<feature type="domain" description="HTH OST-type" evidence="3">
    <location>
        <begin position="188"/>
        <end position="261"/>
    </location>
</feature>
<feature type="compositionally biased region" description="Low complexity" evidence="2">
    <location>
        <begin position="332"/>
        <end position="345"/>
    </location>
</feature>
<dbReference type="InterPro" id="IPR041966">
    <property type="entry name" value="LOTUS-like"/>
</dbReference>
<protein>
    <recommendedName>
        <fullName evidence="3">HTH OST-type domain-containing protein</fullName>
    </recommendedName>
</protein>
<proteinExistence type="predicted"/>
<dbReference type="AlphaFoldDB" id="A0A9D3XFT8"/>
<evidence type="ECO:0000313" key="5">
    <source>
        <dbReference type="Proteomes" id="UP000827986"/>
    </source>
</evidence>
<feature type="compositionally biased region" description="Pro residues" evidence="2">
    <location>
        <begin position="165"/>
        <end position="177"/>
    </location>
</feature>
<evidence type="ECO:0000256" key="2">
    <source>
        <dbReference type="SAM" id="MobiDB-lite"/>
    </source>
</evidence>
<evidence type="ECO:0000313" key="4">
    <source>
        <dbReference type="EMBL" id="KAH1180744.1"/>
    </source>
</evidence>
<dbReference type="Proteomes" id="UP000827986">
    <property type="component" value="Unassembled WGS sequence"/>
</dbReference>
<feature type="region of interest" description="Disordered" evidence="2">
    <location>
        <begin position="296"/>
        <end position="357"/>
    </location>
</feature>
<dbReference type="EMBL" id="JAHDVG010000469">
    <property type="protein sequence ID" value="KAH1180744.1"/>
    <property type="molecule type" value="Genomic_DNA"/>
</dbReference>
<dbReference type="InterPro" id="IPR025605">
    <property type="entry name" value="OST-HTH/LOTUS_dom"/>
</dbReference>
<feature type="region of interest" description="Disordered" evidence="2">
    <location>
        <begin position="164"/>
        <end position="188"/>
    </location>
</feature>
<feature type="compositionally biased region" description="Pro residues" evidence="2">
    <location>
        <begin position="313"/>
        <end position="325"/>
    </location>
</feature>
<feature type="region of interest" description="Disordered" evidence="2">
    <location>
        <begin position="471"/>
        <end position="549"/>
    </location>
</feature>
<sequence length="549" mass="57219">MDQSRCRRAVAGGGLDPGSPLTLQGAVLGLLLSHPGGIPLRDFGRLFHQHHGRRLDLPRHSYRSLRHLLGDMKELVVLDEEGKEPWVRSQALELLPPPGCAPGPPAGRICPGHQASTWLPRAASLSRFPSSRLPVAAPRQLPLLTFANQPLGLATSWGAALNSPAPAPSRLPRPTRPASPRLDPPGAEQAELEQNVVRVLRGHPGGISLFRFRQAYGAAYGHPFPLDSAASVKEQLAAMPGAVRVQGWGVQTMLFPVCPQELPSEETGLSPSLPEAVVALASPDVAPAAPAVVCPSPSISASSPEAPLAPAGPEQPPVLCSPPPGHRMAPGSPAELLMPPAASAAPWPPETGWEHESLGPITEQTDVREGIATATPAAGTVPSELGAELSLPLALASSVSLSPAGSPCGPTPPLSLDHVVATDAVLYGLNSAPSSASCPSPKPSFSPALPGPISGVHPLMAVLSPEPAWSPIHDIPGTADSPRERPPFRPLPLGEPSLASPYKHREDGGAPWAAIKPEPRLPRISPPRPPPMGSKRKPPKRKSDSCVLL</sequence>
<keyword evidence="5" id="KW-1185">Reference proteome</keyword>
<feature type="compositionally biased region" description="Low complexity" evidence="2">
    <location>
        <begin position="296"/>
        <end position="312"/>
    </location>
</feature>